<sequence length="472" mass="51943">LGVFVLRMQFSHPLAQYPGPLLARFTNLYAAYHAWRGTLHTDIYRCHQKYGKIWAPERLTADGEEILATDVHSRGENCTKSKAYRALVHGAVNTLTATSHKEHGWRGRILSLAFSDAQAQSYQEILLRNIDLFCNNLQESIGTGPTDMAKECDALTFDVTCEVVFGTRWNALVNHKYRSVTKAIEASNVRVSTRVQSTALTVERLDKYLFPRAIEGRGEFLGFIGSVLSMREKGPSTNTGNIFSFLENAKDPESGNGRMLSPVQLRAECATLIAAGSDTSSTTLAATLYYLAANPAAYRRAQAETLQAFPGISSEIELRILKRACIDEALRMSPPVGGALWREVGPGGITVDGLHLREGIDVGTGIYSLHHSEVYHRQPFSYLPERWLGGGAWTKVEMAQARAAFVPFSVGPRGCVGKGLAYHELMLALAKVLHRVDFRHADDHEAAGEYLLSDHVTGAKTGPFLVFSSSRV</sequence>
<keyword evidence="10" id="KW-1185">Reference proteome</keyword>
<name>A0A6P8ARL5_PYRGI</name>
<keyword evidence="7 9" id="KW-0503">Monooxygenase</keyword>
<dbReference type="PRINTS" id="PR00463">
    <property type="entry name" value="EP450I"/>
</dbReference>
<dbReference type="PROSITE" id="PS00086">
    <property type="entry name" value="CYTOCHROME_P450"/>
    <property type="match status" value="1"/>
</dbReference>
<dbReference type="PRINTS" id="PR00385">
    <property type="entry name" value="P450"/>
</dbReference>
<reference evidence="11" key="1">
    <citation type="journal article" date="2019" name="Mol. Biol. Evol.">
        <title>Blast fungal genomes show frequent chromosomal changes, gene gains and losses, and effector gene turnover.</title>
        <authorList>
            <person name="Gomez Luciano L.B."/>
            <person name="Jason Tsai I."/>
            <person name="Chuma I."/>
            <person name="Tosa Y."/>
            <person name="Chen Y.H."/>
            <person name="Li J.Y."/>
            <person name="Li M.Y."/>
            <person name="Jade Lu M.Y."/>
            <person name="Nakayashiki H."/>
            <person name="Li W.H."/>
        </authorList>
    </citation>
    <scope>NUCLEOTIDE SEQUENCE</scope>
    <source>
        <strain evidence="11">NI907</strain>
    </source>
</reference>
<dbReference type="InterPro" id="IPR001128">
    <property type="entry name" value="Cyt_P450"/>
</dbReference>
<dbReference type="InterPro" id="IPR017972">
    <property type="entry name" value="Cyt_P450_CS"/>
</dbReference>
<dbReference type="RefSeq" id="XP_030977556.1">
    <property type="nucleotide sequence ID" value="XM_031129064.1"/>
</dbReference>
<dbReference type="GeneID" id="41963972"/>
<evidence type="ECO:0000313" key="10">
    <source>
        <dbReference type="Proteomes" id="UP000515153"/>
    </source>
</evidence>
<evidence type="ECO:0000256" key="8">
    <source>
        <dbReference type="PIRSR" id="PIRSR602401-1"/>
    </source>
</evidence>
<gene>
    <name evidence="11" type="ORF">PgNI_09074</name>
</gene>
<feature type="binding site" description="axial binding residue" evidence="8">
    <location>
        <position position="415"/>
    </location>
    <ligand>
        <name>heme</name>
        <dbReference type="ChEBI" id="CHEBI:30413"/>
    </ligand>
    <ligandPart>
        <name>Fe</name>
        <dbReference type="ChEBI" id="CHEBI:18248"/>
    </ligandPart>
</feature>
<dbReference type="InterPro" id="IPR002401">
    <property type="entry name" value="Cyt_P450_E_grp-I"/>
</dbReference>
<keyword evidence="3 8" id="KW-0349">Heme</keyword>
<comment type="similarity">
    <text evidence="2 9">Belongs to the cytochrome P450 family.</text>
</comment>
<keyword evidence="4 8" id="KW-0479">Metal-binding</keyword>
<dbReference type="AlphaFoldDB" id="A0A6P8ARL5"/>
<dbReference type="InterPro" id="IPR050121">
    <property type="entry name" value="Cytochrome_P450_monoxygenase"/>
</dbReference>
<evidence type="ECO:0000256" key="5">
    <source>
        <dbReference type="ARBA" id="ARBA00023002"/>
    </source>
</evidence>
<evidence type="ECO:0000256" key="6">
    <source>
        <dbReference type="ARBA" id="ARBA00023004"/>
    </source>
</evidence>
<keyword evidence="5 9" id="KW-0560">Oxidoreductase</keyword>
<evidence type="ECO:0000256" key="1">
    <source>
        <dbReference type="ARBA" id="ARBA00001971"/>
    </source>
</evidence>
<reference evidence="11" key="3">
    <citation type="submission" date="2025-08" db="UniProtKB">
        <authorList>
            <consortium name="RefSeq"/>
        </authorList>
    </citation>
    <scope>IDENTIFICATION</scope>
    <source>
        <strain evidence="11">NI907</strain>
    </source>
</reference>
<dbReference type="PANTHER" id="PTHR24305">
    <property type="entry name" value="CYTOCHROME P450"/>
    <property type="match status" value="1"/>
</dbReference>
<dbReference type="Pfam" id="PF00067">
    <property type="entry name" value="p450"/>
    <property type="match status" value="1"/>
</dbReference>
<dbReference type="KEGG" id="pgri:PgNI_09074"/>
<evidence type="ECO:0000256" key="9">
    <source>
        <dbReference type="RuleBase" id="RU000461"/>
    </source>
</evidence>
<proteinExistence type="inferred from homology"/>
<keyword evidence="6 8" id="KW-0408">Iron</keyword>
<dbReference type="GO" id="GO:0016705">
    <property type="term" value="F:oxidoreductase activity, acting on paired donors, with incorporation or reduction of molecular oxygen"/>
    <property type="evidence" value="ECO:0007669"/>
    <property type="project" value="InterPro"/>
</dbReference>
<reference evidence="11" key="2">
    <citation type="submission" date="2019-10" db="EMBL/GenBank/DDBJ databases">
        <authorList>
            <consortium name="NCBI Genome Project"/>
        </authorList>
    </citation>
    <scope>NUCLEOTIDE SEQUENCE</scope>
    <source>
        <strain evidence="11">NI907</strain>
    </source>
</reference>
<feature type="non-terminal residue" evidence="11">
    <location>
        <position position="1"/>
    </location>
</feature>
<protein>
    <submittedName>
        <fullName evidence="11">Uncharacterized protein</fullName>
    </submittedName>
</protein>
<dbReference type="Gene3D" id="1.10.630.10">
    <property type="entry name" value="Cytochrome P450"/>
    <property type="match status" value="1"/>
</dbReference>
<evidence type="ECO:0000256" key="3">
    <source>
        <dbReference type="ARBA" id="ARBA00022617"/>
    </source>
</evidence>
<accession>A0A6P8ARL5</accession>
<dbReference type="GO" id="GO:0004497">
    <property type="term" value="F:monooxygenase activity"/>
    <property type="evidence" value="ECO:0007669"/>
    <property type="project" value="UniProtKB-KW"/>
</dbReference>
<dbReference type="PANTHER" id="PTHR24305:SF237">
    <property type="entry name" value="CYTOCHROME P450 MONOOXYGENASE ATNE-RELATED"/>
    <property type="match status" value="1"/>
</dbReference>
<dbReference type="CDD" id="cd11061">
    <property type="entry name" value="CYP67-like"/>
    <property type="match status" value="1"/>
</dbReference>
<comment type="cofactor">
    <cofactor evidence="1 8">
        <name>heme</name>
        <dbReference type="ChEBI" id="CHEBI:30413"/>
    </cofactor>
</comment>
<organism evidence="10 11">
    <name type="scientific">Pyricularia grisea</name>
    <name type="common">Crabgrass-specific blast fungus</name>
    <name type="synonym">Magnaporthe grisea</name>
    <dbReference type="NCBI Taxonomy" id="148305"/>
    <lineage>
        <taxon>Eukaryota</taxon>
        <taxon>Fungi</taxon>
        <taxon>Dikarya</taxon>
        <taxon>Ascomycota</taxon>
        <taxon>Pezizomycotina</taxon>
        <taxon>Sordariomycetes</taxon>
        <taxon>Sordariomycetidae</taxon>
        <taxon>Magnaporthales</taxon>
        <taxon>Pyriculariaceae</taxon>
        <taxon>Pyricularia</taxon>
    </lineage>
</organism>
<dbReference type="Proteomes" id="UP000515153">
    <property type="component" value="Unplaced"/>
</dbReference>
<dbReference type="GO" id="GO:0020037">
    <property type="term" value="F:heme binding"/>
    <property type="evidence" value="ECO:0007669"/>
    <property type="project" value="InterPro"/>
</dbReference>
<evidence type="ECO:0000256" key="7">
    <source>
        <dbReference type="ARBA" id="ARBA00023033"/>
    </source>
</evidence>
<evidence type="ECO:0000313" key="11">
    <source>
        <dbReference type="RefSeq" id="XP_030977556.1"/>
    </source>
</evidence>
<evidence type="ECO:0000256" key="4">
    <source>
        <dbReference type="ARBA" id="ARBA00022723"/>
    </source>
</evidence>
<dbReference type="InterPro" id="IPR036396">
    <property type="entry name" value="Cyt_P450_sf"/>
</dbReference>
<dbReference type="GO" id="GO:0005506">
    <property type="term" value="F:iron ion binding"/>
    <property type="evidence" value="ECO:0007669"/>
    <property type="project" value="InterPro"/>
</dbReference>
<evidence type="ECO:0000256" key="2">
    <source>
        <dbReference type="ARBA" id="ARBA00010617"/>
    </source>
</evidence>
<dbReference type="SUPFAM" id="SSF48264">
    <property type="entry name" value="Cytochrome P450"/>
    <property type="match status" value="1"/>
</dbReference>